<feature type="region of interest" description="Disordered" evidence="1">
    <location>
        <begin position="89"/>
        <end position="110"/>
    </location>
</feature>
<organism evidence="2">
    <name type="scientific">Micrurus spixii</name>
    <name type="common">Amazon coral snake</name>
    <dbReference type="NCBI Taxonomy" id="129469"/>
    <lineage>
        <taxon>Eukaryota</taxon>
        <taxon>Metazoa</taxon>
        <taxon>Chordata</taxon>
        <taxon>Craniata</taxon>
        <taxon>Vertebrata</taxon>
        <taxon>Euteleostomi</taxon>
        <taxon>Lepidosauria</taxon>
        <taxon>Squamata</taxon>
        <taxon>Bifurcata</taxon>
        <taxon>Unidentata</taxon>
        <taxon>Episquamata</taxon>
        <taxon>Toxicofera</taxon>
        <taxon>Serpentes</taxon>
        <taxon>Colubroidea</taxon>
        <taxon>Elapidae</taxon>
        <taxon>Elapinae</taxon>
        <taxon>Micrurus</taxon>
    </lineage>
</organism>
<sequence>MDCQPNNGGFLLKIEMPESKRFHGKQLWLVLPELHHAHPPSEDAKLSPIGRRNCHSFPSSRKVTRNSRRIIDGPSQAIHLRPSRKRAGCFVDWPGHPGGAGPGPGEPVMGQRGKRCIIRVILGKDFTLP</sequence>
<reference evidence="2" key="1">
    <citation type="submission" date="2017-07" db="EMBL/GenBank/DDBJ databases">
        <authorList>
            <person name="Mikheyev A."/>
            <person name="Grau M."/>
        </authorList>
    </citation>
    <scope>NUCLEOTIDE SEQUENCE</scope>
    <source>
        <tissue evidence="2">Venom_gland</tissue>
    </source>
</reference>
<proteinExistence type="predicted"/>
<accession>A0A2D4N465</accession>
<evidence type="ECO:0000256" key="1">
    <source>
        <dbReference type="SAM" id="MobiDB-lite"/>
    </source>
</evidence>
<dbReference type="EMBL" id="IACM01149086">
    <property type="protein sequence ID" value="LAB40474.1"/>
    <property type="molecule type" value="Transcribed_RNA"/>
</dbReference>
<reference evidence="2" key="2">
    <citation type="submission" date="2017-11" db="EMBL/GenBank/DDBJ databases">
        <title>Coralsnake Venomics: Analyses of Venom Gland Transcriptomes and Proteomes of Six Brazilian Taxa.</title>
        <authorList>
            <person name="Aird S.D."/>
            <person name="Jorge da Silva N."/>
            <person name="Qiu L."/>
            <person name="Villar-Briones A."/>
            <person name="Aparecida-Saddi V."/>
            <person name="Campos-Telles M.P."/>
            <person name="Grau M."/>
            <person name="Mikheyev A.S."/>
        </authorList>
    </citation>
    <scope>NUCLEOTIDE SEQUENCE</scope>
    <source>
        <tissue evidence="2">Venom_gland</tissue>
    </source>
</reference>
<dbReference type="AlphaFoldDB" id="A0A2D4N465"/>
<protein>
    <submittedName>
        <fullName evidence="2">Uncharacterized protein</fullName>
    </submittedName>
</protein>
<feature type="region of interest" description="Disordered" evidence="1">
    <location>
        <begin position="38"/>
        <end position="74"/>
    </location>
</feature>
<evidence type="ECO:0000313" key="2">
    <source>
        <dbReference type="EMBL" id="LAB40474.1"/>
    </source>
</evidence>
<name>A0A2D4N465_9SAUR</name>